<accession>A0A3S9UN25</accession>
<sequence length="114" mass="12454">MTKLSSSLPKEYDEDGLGSINSDLVARPTDTQMVVAMIDCKSVTRDIDTGIDIATARILHIEPLQEHEADEARELLKNAQERRTGKRAIPGIVDGKTGEILRDGTGIRVLRAGQ</sequence>
<dbReference type="GeneID" id="55009949"/>
<reference evidence="2 3" key="1">
    <citation type="submission" date="2018-12" db="EMBL/GenBank/DDBJ databases">
        <authorList>
            <person name="Rimple P.A."/>
            <person name="Stoner T.H."/>
            <person name="Garlena R.A."/>
            <person name="Russell D.A."/>
            <person name="Pope W.H."/>
            <person name="Jacobs-Sera D."/>
            <person name="Hatfull G.F."/>
        </authorList>
    </citation>
    <scope>NUCLEOTIDE SEQUENCE [LARGE SCALE GENOMIC DNA]</scope>
</reference>
<dbReference type="RefSeq" id="YP_009818605.1">
    <property type="nucleotide sequence ID" value="NC_048140.1"/>
</dbReference>
<organism evidence="2 3">
    <name type="scientific">Arthrobacter phage Maja</name>
    <dbReference type="NCBI Taxonomy" id="2499009"/>
    <lineage>
        <taxon>Viruses</taxon>
        <taxon>Duplodnaviria</taxon>
        <taxon>Heunggongvirae</taxon>
        <taxon>Uroviricota</taxon>
        <taxon>Caudoviricetes</taxon>
        <taxon>Majavirus</taxon>
        <taxon>Majavirus maja</taxon>
    </lineage>
</organism>
<protein>
    <submittedName>
        <fullName evidence="2">Uncharacterized protein</fullName>
    </submittedName>
</protein>
<evidence type="ECO:0000256" key="1">
    <source>
        <dbReference type="SAM" id="MobiDB-lite"/>
    </source>
</evidence>
<proteinExistence type="predicted"/>
<evidence type="ECO:0000313" key="2">
    <source>
        <dbReference type="EMBL" id="AZS11743.1"/>
    </source>
</evidence>
<name>A0A3S9UN25_9CAUD</name>
<dbReference type="KEGG" id="vg:55009949"/>
<feature type="region of interest" description="Disordered" evidence="1">
    <location>
        <begin position="1"/>
        <end position="23"/>
    </location>
</feature>
<evidence type="ECO:0000313" key="3">
    <source>
        <dbReference type="Proteomes" id="UP000287918"/>
    </source>
</evidence>
<dbReference type="EMBL" id="MK279899">
    <property type="protein sequence ID" value="AZS11743.1"/>
    <property type="molecule type" value="Genomic_DNA"/>
</dbReference>
<gene>
    <name evidence="2" type="primary">45</name>
    <name evidence="2" type="ORF">PBI_MAJA_45</name>
</gene>
<dbReference type="Proteomes" id="UP000287918">
    <property type="component" value="Segment"/>
</dbReference>
<keyword evidence="3" id="KW-1185">Reference proteome</keyword>